<gene>
    <name evidence="1" type="ORF">PDIGIT_LOCUS12052</name>
</gene>
<protein>
    <submittedName>
        <fullName evidence="1">Uncharacterized protein</fullName>
    </submittedName>
</protein>
<organism evidence="1 2">
    <name type="scientific">Periconia digitata</name>
    <dbReference type="NCBI Taxonomy" id="1303443"/>
    <lineage>
        <taxon>Eukaryota</taxon>
        <taxon>Fungi</taxon>
        <taxon>Dikarya</taxon>
        <taxon>Ascomycota</taxon>
        <taxon>Pezizomycotina</taxon>
        <taxon>Dothideomycetes</taxon>
        <taxon>Pleosporomycetidae</taxon>
        <taxon>Pleosporales</taxon>
        <taxon>Massarineae</taxon>
        <taxon>Periconiaceae</taxon>
        <taxon>Periconia</taxon>
    </lineage>
</organism>
<reference evidence="1" key="1">
    <citation type="submission" date="2023-01" db="EMBL/GenBank/DDBJ databases">
        <authorList>
            <person name="Van Ghelder C."/>
            <person name="Rancurel C."/>
        </authorList>
    </citation>
    <scope>NUCLEOTIDE SEQUENCE</scope>
    <source>
        <strain evidence="1">CNCM I-4278</strain>
    </source>
</reference>
<dbReference type="EMBL" id="CAOQHR010000008">
    <property type="protein sequence ID" value="CAI6338916.1"/>
    <property type="molecule type" value="Genomic_DNA"/>
</dbReference>
<name>A0A9W4XV63_9PLEO</name>
<dbReference type="Proteomes" id="UP001152607">
    <property type="component" value="Unassembled WGS sequence"/>
</dbReference>
<accession>A0A9W4XV63</accession>
<sequence length="61" mass="6787">MGFPMRRSVYSLNSCSNGAFPSIRLFISMAVASSSTWVRSSLVSVDCRESKSLENFSKRSM</sequence>
<keyword evidence="2" id="KW-1185">Reference proteome</keyword>
<dbReference type="AlphaFoldDB" id="A0A9W4XV63"/>
<proteinExistence type="predicted"/>
<evidence type="ECO:0000313" key="2">
    <source>
        <dbReference type="Proteomes" id="UP001152607"/>
    </source>
</evidence>
<comment type="caution">
    <text evidence="1">The sequence shown here is derived from an EMBL/GenBank/DDBJ whole genome shotgun (WGS) entry which is preliminary data.</text>
</comment>
<evidence type="ECO:0000313" key="1">
    <source>
        <dbReference type="EMBL" id="CAI6338916.1"/>
    </source>
</evidence>